<sequence>MNYQKLNHHQRDLKNLPDFDFVPDANDSALDADMAAAMAKQEELQRHAGGSTLTLEDNRRQQAQLAGFWSEGSPDIAYVDDVEIPSSGGTVAARLYRPTRQNTPVLIYLHGGGWCRGSIASDAGTCRHLAEKSGFAVLSLEYRLAPENPYPAALSDVLAAMQWCRKSAATWNLDAERVFLGGGSAGANLSLAAALKCRDDGLPGPSGLALFYGWFQCTDFDTPSHRAFGDGRYGNSTQRLLGYAAHYVANGAQPYDPYISPLRAASLAGLPPMWLGVAELDALRDEQLALAERVTAEGGQALVRRYYGLVHGFGGRTRMVPRAVAAITDAGEFIKSTATPTMSRETVR</sequence>
<name>A0ABT7KME0_9HYPH</name>
<evidence type="ECO:0000313" key="4">
    <source>
        <dbReference type="Proteomes" id="UP001172630"/>
    </source>
</evidence>
<keyword evidence="1 3" id="KW-0378">Hydrolase</keyword>
<dbReference type="InterPro" id="IPR013094">
    <property type="entry name" value="AB_hydrolase_3"/>
</dbReference>
<feature type="domain" description="Alpha/beta hydrolase fold-3" evidence="2">
    <location>
        <begin position="106"/>
        <end position="313"/>
    </location>
</feature>
<accession>A0ABT7KME0</accession>
<dbReference type="SUPFAM" id="SSF53474">
    <property type="entry name" value="alpha/beta-Hydrolases"/>
    <property type="match status" value="1"/>
</dbReference>
<organism evidence="3 4">
    <name type="scientific">Rhizobium calliandrae</name>
    <dbReference type="NCBI Taxonomy" id="1312182"/>
    <lineage>
        <taxon>Bacteria</taxon>
        <taxon>Pseudomonadati</taxon>
        <taxon>Pseudomonadota</taxon>
        <taxon>Alphaproteobacteria</taxon>
        <taxon>Hyphomicrobiales</taxon>
        <taxon>Rhizobiaceae</taxon>
        <taxon>Rhizobium/Agrobacterium group</taxon>
        <taxon>Rhizobium</taxon>
    </lineage>
</organism>
<dbReference type="PANTHER" id="PTHR48081">
    <property type="entry name" value="AB HYDROLASE SUPERFAMILY PROTEIN C4A8.06C"/>
    <property type="match status" value="1"/>
</dbReference>
<dbReference type="Proteomes" id="UP001172630">
    <property type="component" value="Unassembled WGS sequence"/>
</dbReference>
<comment type="caution">
    <text evidence="3">The sequence shown here is derived from an EMBL/GenBank/DDBJ whole genome shotgun (WGS) entry which is preliminary data.</text>
</comment>
<keyword evidence="4" id="KW-1185">Reference proteome</keyword>
<dbReference type="PANTHER" id="PTHR48081:SF8">
    <property type="entry name" value="ALPHA_BETA HYDROLASE FOLD-3 DOMAIN-CONTAINING PROTEIN-RELATED"/>
    <property type="match status" value="1"/>
</dbReference>
<evidence type="ECO:0000313" key="3">
    <source>
        <dbReference type="EMBL" id="MDL2409806.1"/>
    </source>
</evidence>
<dbReference type="InterPro" id="IPR029058">
    <property type="entry name" value="AB_hydrolase_fold"/>
</dbReference>
<dbReference type="InterPro" id="IPR050300">
    <property type="entry name" value="GDXG_lipolytic_enzyme"/>
</dbReference>
<gene>
    <name evidence="3" type="ORF">PY650_30140</name>
</gene>
<protein>
    <submittedName>
        <fullName evidence="3">Alpha/beta hydrolase</fullName>
    </submittedName>
</protein>
<dbReference type="Gene3D" id="3.40.50.1820">
    <property type="entry name" value="alpha/beta hydrolase"/>
    <property type="match status" value="1"/>
</dbReference>
<evidence type="ECO:0000259" key="2">
    <source>
        <dbReference type="Pfam" id="PF07859"/>
    </source>
</evidence>
<dbReference type="EMBL" id="JARFYN010000059">
    <property type="protein sequence ID" value="MDL2409806.1"/>
    <property type="molecule type" value="Genomic_DNA"/>
</dbReference>
<reference evidence="3" key="1">
    <citation type="submission" date="2023-06" db="EMBL/GenBank/DDBJ databases">
        <title>Phylogenetic Diversity of Rhizobium strains.</title>
        <authorList>
            <person name="Moura F.T."/>
            <person name="Helene L.C.F."/>
            <person name="Hungria M."/>
        </authorList>
    </citation>
    <scope>NUCLEOTIDE SEQUENCE</scope>
    <source>
        <strain evidence="3">CCGE524</strain>
    </source>
</reference>
<dbReference type="Pfam" id="PF07859">
    <property type="entry name" value="Abhydrolase_3"/>
    <property type="match status" value="1"/>
</dbReference>
<evidence type="ECO:0000256" key="1">
    <source>
        <dbReference type="ARBA" id="ARBA00022801"/>
    </source>
</evidence>
<dbReference type="GO" id="GO:0016787">
    <property type="term" value="F:hydrolase activity"/>
    <property type="evidence" value="ECO:0007669"/>
    <property type="project" value="UniProtKB-KW"/>
</dbReference>
<proteinExistence type="predicted"/>